<gene>
    <name evidence="2" type="ORF">BXY45_12272</name>
</gene>
<sequence>MRRPAASGPRTVGCVSQIPRSEIGEFLRSRRAALRPGDVGLPEVQGSLRRVPGLRREEVAIAAGVSVDHYQRVEQGRVTPSSSVVRAIGAVLRLTDDELAHLAHLARVGSGPTGQVVGPRRTEVSPPHLRHLVDALGLPAYVLNARRDVLAWNREAAALFVDFAALPRECRNLAWLVFTDSRLRELYADWHDTARRVAGVLRWAEGEHPDDDELRALLRRLEAASPDFRSIRALREVARKCWGTKVLRHPVVGQLELIYQDFAVTGHPGLELVLFVPQDEPTAERLRVLGSWSAAPST</sequence>
<dbReference type="Pfam" id="PF17765">
    <property type="entry name" value="MLTR_LBD"/>
    <property type="match status" value="1"/>
</dbReference>
<reference evidence="2 3" key="1">
    <citation type="submission" date="2018-03" db="EMBL/GenBank/DDBJ databases">
        <title>Genomic Encyclopedia of Archaeal and Bacterial Type Strains, Phase II (KMG-II): from individual species to whole genera.</title>
        <authorList>
            <person name="Goeker M."/>
        </authorList>
    </citation>
    <scope>NUCLEOTIDE SEQUENCE [LARGE SCALE GENOMIC DNA]</scope>
    <source>
        <strain evidence="2 3">DSM 44889</strain>
    </source>
</reference>
<accession>A0A315ZYE1</accession>
<dbReference type="Proteomes" id="UP000245469">
    <property type="component" value="Unassembled WGS sequence"/>
</dbReference>
<proteinExistence type="predicted"/>
<dbReference type="PROSITE" id="PS50943">
    <property type="entry name" value="HTH_CROC1"/>
    <property type="match status" value="1"/>
</dbReference>
<dbReference type="AlphaFoldDB" id="A0A315ZYE1"/>
<dbReference type="InterPro" id="IPR001387">
    <property type="entry name" value="Cro/C1-type_HTH"/>
</dbReference>
<organism evidence="2 3">
    <name type="scientific">Quadrisphaera granulorum</name>
    <dbReference type="NCBI Taxonomy" id="317664"/>
    <lineage>
        <taxon>Bacteria</taxon>
        <taxon>Bacillati</taxon>
        <taxon>Actinomycetota</taxon>
        <taxon>Actinomycetes</taxon>
        <taxon>Kineosporiales</taxon>
        <taxon>Kineosporiaceae</taxon>
        <taxon>Quadrisphaera</taxon>
    </lineage>
</organism>
<evidence type="ECO:0000313" key="3">
    <source>
        <dbReference type="Proteomes" id="UP000245469"/>
    </source>
</evidence>
<dbReference type="GO" id="GO:0003677">
    <property type="term" value="F:DNA binding"/>
    <property type="evidence" value="ECO:0007669"/>
    <property type="project" value="InterPro"/>
</dbReference>
<evidence type="ECO:0000259" key="1">
    <source>
        <dbReference type="PROSITE" id="PS50943"/>
    </source>
</evidence>
<dbReference type="Pfam" id="PF13560">
    <property type="entry name" value="HTH_31"/>
    <property type="match status" value="1"/>
</dbReference>
<dbReference type="InterPro" id="IPR010982">
    <property type="entry name" value="Lambda_DNA-bd_dom_sf"/>
</dbReference>
<evidence type="ECO:0000313" key="2">
    <source>
        <dbReference type="EMBL" id="PWJ50696.1"/>
    </source>
</evidence>
<comment type="caution">
    <text evidence="2">The sequence shown here is derived from an EMBL/GenBank/DDBJ whole genome shotgun (WGS) entry which is preliminary data.</text>
</comment>
<name>A0A315ZYE1_9ACTN</name>
<dbReference type="EMBL" id="QGDQ01000022">
    <property type="protein sequence ID" value="PWJ50696.1"/>
    <property type="molecule type" value="Genomic_DNA"/>
</dbReference>
<dbReference type="PANTHER" id="PTHR35010:SF2">
    <property type="entry name" value="BLL4672 PROTEIN"/>
    <property type="match status" value="1"/>
</dbReference>
<dbReference type="PANTHER" id="PTHR35010">
    <property type="entry name" value="BLL4672 PROTEIN-RELATED"/>
    <property type="match status" value="1"/>
</dbReference>
<dbReference type="CDD" id="cd00093">
    <property type="entry name" value="HTH_XRE"/>
    <property type="match status" value="1"/>
</dbReference>
<keyword evidence="3" id="KW-1185">Reference proteome</keyword>
<dbReference type="Gene3D" id="3.30.450.180">
    <property type="match status" value="1"/>
</dbReference>
<dbReference type="SMART" id="SM00530">
    <property type="entry name" value="HTH_XRE"/>
    <property type="match status" value="1"/>
</dbReference>
<dbReference type="Gene3D" id="1.10.260.40">
    <property type="entry name" value="lambda repressor-like DNA-binding domains"/>
    <property type="match status" value="1"/>
</dbReference>
<dbReference type="InterPro" id="IPR041413">
    <property type="entry name" value="MLTR_LBD"/>
</dbReference>
<protein>
    <submittedName>
        <fullName evidence="2">Helix-turn-helix protein</fullName>
    </submittedName>
</protein>
<feature type="domain" description="HTH cro/C1-type" evidence="1">
    <location>
        <begin position="48"/>
        <end position="99"/>
    </location>
</feature>
<dbReference type="SUPFAM" id="SSF47413">
    <property type="entry name" value="lambda repressor-like DNA-binding domains"/>
    <property type="match status" value="1"/>
</dbReference>